<dbReference type="PIRSF" id="PIRSF029393">
    <property type="entry name" value="UCP029393"/>
    <property type="match status" value="1"/>
</dbReference>
<evidence type="ECO:0000313" key="3">
    <source>
        <dbReference type="Proteomes" id="UP000011700"/>
    </source>
</evidence>
<comment type="caution">
    <text evidence="2">The sequence shown here is derived from an EMBL/GenBank/DDBJ whole genome shotgun (WGS) entry which is preliminary data.</text>
</comment>
<keyword evidence="1" id="KW-0472">Membrane</keyword>
<evidence type="ECO:0000313" key="2">
    <source>
        <dbReference type="EMBL" id="EME00590.1"/>
    </source>
</evidence>
<dbReference type="Pfam" id="PF11157">
    <property type="entry name" value="DUF2937"/>
    <property type="match status" value="1"/>
</dbReference>
<dbReference type="PATRIC" id="fig|1212548.4.peg.1654"/>
<protein>
    <recommendedName>
        <fullName evidence="4">DUF2937 family protein</fullName>
    </recommendedName>
</protein>
<keyword evidence="1" id="KW-1133">Transmembrane helix</keyword>
<dbReference type="InterPro" id="IPR016917">
    <property type="entry name" value="UCP029393"/>
</dbReference>
<proteinExistence type="predicted"/>
<feature type="transmembrane region" description="Helical" evidence="1">
    <location>
        <begin position="144"/>
        <end position="170"/>
    </location>
</feature>
<dbReference type="AlphaFoldDB" id="M2UPP5"/>
<evidence type="ECO:0008006" key="4">
    <source>
        <dbReference type="Google" id="ProtNLM"/>
    </source>
</evidence>
<keyword evidence="1" id="KW-0812">Transmembrane</keyword>
<organism evidence="2 3">
    <name type="scientific">Stutzerimonas stutzeri NF13</name>
    <dbReference type="NCBI Taxonomy" id="1212548"/>
    <lineage>
        <taxon>Bacteria</taxon>
        <taxon>Pseudomonadati</taxon>
        <taxon>Pseudomonadota</taxon>
        <taxon>Gammaproteobacteria</taxon>
        <taxon>Pseudomonadales</taxon>
        <taxon>Pseudomonadaceae</taxon>
        <taxon>Stutzerimonas</taxon>
    </lineage>
</organism>
<name>M2UPP5_STUST</name>
<evidence type="ECO:0000256" key="1">
    <source>
        <dbReference type="SAM" id="Phobius"/>
    </source>
</evidence>
<sequence>MRREGQGGGMLRSYLRLTLFAFGLLVGVQVPGFIDAYAQHVEARRLEAQQGLQGFQETARRFFHGDLDVLVEHYRASEDPVFQSDAQSVRALVERARLLEREWQTMQRPWYARAWHVAVAGESRLRSEVWNGYRFQVLLAPEAIAWGIGCALALAWVVEALGMALASVLWPRRSFRLRRR</sequence>
<gene>
    <name evidence="2" type="ORF">B381_08529</name>
</gene>
<accession>M2UPP5</accession>
<dbReference type="EMBL" id="AOBS01000039">
    <property type="protein sequence ID" value="EME00590.1"/>
    <property type="molecule type" value="Genomic_DNA"/>
</dbReference>
<dbReference type="Proteomes" id="UP000011700">
    <property type="component" value="Unassembled WGS sequence"/>
</dbReference>
<reference evidence="2 3" key="1">
    <citation type="journal article" date="2013" name="Genome Announc.">
        <title>Draft Genome of Pseudomonas stutzeri Strain NF13, a Nitrogen Fixer Isolated from the Galapagos Rift Hydrothermal Vent.</title>
        <authorList>
            <person name="Pena A."/>
            <person name="Busquets A."/>
            <person name="Gomila M."/>
            <person name="Mayol J."/>
            <person name="Bosch R."/>
            <person name="Nogales B."/>
            <person name="Garcia-Valdes E."/>
            <person name="Bennasar A."/>
            <person name="Lalucat J."/>
        </authorList>
    </citation>
    <scope>NUCLEOTIDE SEQUENCE [LARGE SCALE GENOMIC DNA]</scope>
    <source>
        <strain evidence="2 3">NF13</strain>
    </source>
</reference>
<dbReference type="InterPro" id="IPR022584">
    <property type="entry name" value="DUF2937"/>
</dbReference>
<dbReference type="eggNOG" id="ENOG5032YDB">
    <property type="taxonomic scope" value="Bacteria"/>
</dbReference>